<dbReference type="EMBL" id="CH933810">
    <property type="protein sequence ID" value="KRF94033.1"/>
    <property type="molecule type" value="Genomic_DNA"/>
</dbReference>
<dbReference type="AlphaFoldDB" id="A0A0Q9WML8"/>
<evidence type="ECO:0000313" key="2">
    <source>
        <dbReference type="EMBL" id="KRF94033.1"/>
    </source>
</evidence>
<evidence type="ECO:0000313" key="3">
    <source>
        <dbReference type="Proteomes" id="UP000009192"/>
    </source>
</evidence>
<sequence>MMRGSTHKYVKPSDNQHFVCVATLRPATQWKKKKKNSNKKKKQEPSRAVTGRRRSSSSTAEVRVRGQH</sequence>
<accession>A0A0Q9WML8</accession>
<proteinExistence type="predicted"/>
<evidence type="ECO:0000256" key="1">
    <source>
        <dbReference type="SAM" id="MobiDB-lite"/>
    </source>
</evidence>
<gene>
    <name evidence="2" type="primary">Dmoj\GI27069</name>
    <name evidence="2" type="ORF">Dmoj_GI27069</name>
</gene>
<feature type="compositionally biased region" description="Basic residues" evidence="1">
    <location>
        <begin position="30"/>
        <end position="42"/>
    </location>
</feature>
<dbReference type="InParanoid" id="A0A0Q9WML8"/>
<reference evidence="2 3" key="1">
    <citation type="journal article" date="2007" name="Nature">
        <title>Evolution of genes and genomes on the Drosophila phylogeny.</title>
        <authorList>
            <consortium name="Drosophila 12 Genomes Consortium"/>
            <person name="Clark A.G."/>
            <person name="Eisen M.B."/>
            <person name="Smith D.R."/>
            <person name="Bergman C.M."/>
            <person name="Oliver B."/>
            <person name="Markow T.A."/>
            <person name="Kaufman T.C."/>
            <person name="Kellis M."/>
            <person name="Gelbart W."/>
            <person name="Iyer V.N."/>
            <person name="Pollard D.A."/>
            <person name="Sackton T.B."/>
            <person name="Larracuente A.M."/>
            <person name="Singh N.D."/>
            <person name="Abad J.P."/>
            <person name="Abt D.N."/>
            <person name="Adryan B."/>
            <person name="Aguade M."/>
            <person name="Akashi H."/>
            <person name="Anderson W.W."/>
            <person name="Aquadro C.F."/>
            <person name="Ardell D.H."/>
            <person name="Arguello R."/>
            <person name="Artieri C.G."/>
            <person name="Barbash D.A."/>
            <person name="Barker D."/>
            <person name="Barsanti P."/>
            <person name="Batterham P."/>
            <person name="Batzoglou S."/>
            <person name="Begun D."/>
            <person name="Bhutkar A."/>
            <person name="Blanco E."/>
            <person name="Bosak S.A."/>
            <person name="Bradley R.K."/>
            <person name="Brand A.D."/>
            <person name="Brent M.R."/>
            <person name="Brooks A.N."/>
            <person name="Brown R.H."/>
            <person name="Butlin R.K."/>
            <person name="Caggese C."/>
            <person name="Calvi B.R."/>
            <person name="Bernardo de Carvalho A."/>
            <person name="Caspi A."/>
            <person name="Castrezana S."/>
            <person name="Celniker S.E."/>
            <person name="Chang J.L."/>
            <person name="Chapple C."/>
            <person name="Chatterji S."/>
            <person name="Chinwalla A."/>
            <person name="Civetta A."/>
            <person name="Clifton S.W."/>
            <person name="Comeron J.M."/>
            <person name="Costello J.C."/>
            <person name="Coyne J.A."/>
            <person name="Daub J."/>
            <person name="David R.G."/>
            <person name="Delcher A.L."/>
            <person name="Delehaunty K."/>
            <person name="Do C.B."/>
            <person name="Ebling H."/>
            <person name="Edwards K."/>
            <person name="Eickbush T."/>
            <person name="Evans J.D."/>
            <person name="Filipski A."/>
            <person name="Findeiss S."/>
            <person name="Freyhult E."/>
            <person name="Fulton L."/>
            <person name="Fulton R."/>
            <person name="Garcia A.C."/>
            <person name="Gardiner A."/>
            <person name="Garfield D.A."/>
            <person name="Garvin B.E."/>
            <person name="Gibson G."/>
            <person name="Gilbert D."/>
            <person name="Gnerre S."/>
            <person name="Godfrey J."/>
            <person name="Good R."/>
            <person name="Gotea V."/>
            <person name="Gravely B."/>
            <person name="Greenberg A.J."/>
            <person name="Griffiths-Jones S."/>
            <person name="Gross S."/>
            <person name="Guigo R."/>
            <person name="Gustafson E.A."/>
            <person name="Haerty W."/>
            <person name="Hahn M.W."/>
            <person name="Halligan D.L."/>
            <person name="Halpern A.L."/>
            <person name="Halter G.M."/>
            <person name="Han M.V."/>
            <person name="Heger A."/>
            <person name="Hillier L."/>
            <person name="Hinrichs A.S."/>
            <person name="Holmes I."/>
            <person name="Hoskins R.A."/>
            <person name="Hubisz M.J."/>
            <person name="Hultmark D."/>
            <person name="Huntley M.A."/>
            <person name="Jaffe D.B."/>
            <person name="Jagadeeshan S."/>
            <person name="Jeck W.R."/>
            <person name="Johnson J."/>
            <person name="Jones C.D."/>
            <person name="Jordan W.C."/>
            <person name="Karpen G.H."/>
            <person name="Kataoka E."/>
            <person name="Keightley P.D."/>
            <person name="Kheradpour P."/>
            <person name="Kirkness E.F."/>
            <person name="Koerich L.B."/>
            <person name="Kristiansen K."/>
            <person name="Kudrna D."/>
            <person name="Kulathinal R.J."/>
            <person name="Kumar S."/>
            <person name="Kwok R."/>
            <person name="Lander E."/>
            <person name="Langley C.H."/>
            <person name="Lapoint R."/>
            <person name="Lazzaro B.P."/>
            <person name="Lee S.J."/>
            <person name="Levesque L."/>
            <person name="Li R."/>
            <person name="Lin C.F."/>
            <person name="Lin M.F."/>
            <person name="Lindblad-Toh K."/>
            <person name="Llopart A."/>
            <person name="Long M."/>
            <person name="Low L."/>
            <person name="Lozovsky E."/>
            <person name="Lu J."/>
            <person name="Luo M."/>
            <person name="Machado C.A."/>
            <person name="Makalowski W."/>
            <person name="Marzo M."/>
            <person name="Matsuda M."/>
            <person name="Matzkin L."/>
            <person name="McAllister B."/>
            <person name="McBride C.S."/>
            <person name="McKernan B."/>
            <person name="McKernan K."/>
            <person name="Mendez-Lago M."/>
            <person name="Minx P."/>
            <person name="Mollenhauer M.U."/>
            <person name="Montooth K."/>
            <person name="Mount S.M."/>
            <person name="Mu X."/>
            <person name="Myers E."/>
            <person name="Negre B."/>
            <person name="Newfeld S."/>
            <person name="Nielsen R."/>
            <person name="Noor M.A."/>
            <person name="O'Grady P."/>
            <person name="Pachter L."/>
            <person name="Papaceit M."/>
            <person name="Parisi M.J."/>
            <person name="Parisi M."/>
            <person name="Parts L."/>
            <person name="Pedersen J.S."/>
            <person name="Pesole G."/>
            <person name="Phillippy A.M."/>
            <person name="Ponting C.P."/>
            <person name="Pop M."/>
            <person name="Porcelli D."/>
            <person name="Powell J.R."/>
            <person name="Prohaska S."/>
            <person name="Pruitt K."/>
            <person name="Puig M."/>
            <person name="Quesneville H."/>
            <person name="Ram K.R."/>
            <person name="Rand D."/>
            <person name="Rasmussen M.D."/>
            <person name="Reed L.K."/>
            <person name="Reenan R."/>
            <person name="Reily A."/>
            <person name="Remington K.A."/>
            <person name="Rieger T.T."/>
            <person name="Ritchie M.G."/>
            <person name="Robin C."/>
            <person name="Rogers Y.H."/>
            <person name="Rohde C."/>
            <person name="Rozas J."/>
            <person name="Rubenfield M.J."/>
            <person name="Ruiz A."/>
            <person name="Russo S."/>
            <person name="Salzberg S.L."/>
            <person name="Sanchez-Gracia A."/>
            <person name="Saranga D.J."/>
            <person name="Sato H."/>
            <person name="Schaeffer S.W."/>
            <person name="Schatz M.C."/>
            <person name="Schlenke T."/>
            <person name="Schwartz R."/>
            <person name="Segarra C."/>
            <person name="Singh R.S."/>
            <person name="Sirot L."/>
            <person name="Sirota M."/>
            <person name="Sisneros N.B."/>
            <person name="Smith C.D."/>
            <person name="Smith T.F."/>
            <person name="Spieth J."/>
            <person name="Stage D.E."/>
            <person name="Stark A."/>
            <person name="Stephan W."/>
            <person name="Strausberg R.L."/>
            <person name="Strempel S."/>
            <person name="Sturgill D."/>
            <person name="Sutton G."/>
            <person name="Sutton G.G."/>
            <person name="Tao W."/>
            <person name="Teichmann S."/>
            <person name="Tobari Y.N."/>
            <person name="Tomimura Y."/>
            <person name="Tsolas J.M."/>
            <person name="Valente V.L."/>
            <person name="Venter E."/>
            <person name="Venter J.C."/>
            <person name="Vicario S."/>
            <person name="Vieira F.G."/>
            <person name="Vilella A.J."/>
            <person name="Villasante A."/>
            <person name="Walenz B."/>
            <person name="Wang J."/>
            <person name="Wasserman M."/>
            <person name="Watts T."/>
            <person name="Wilson D."/>
            <person name="Wilson R.K."/>
            <person name="Wing R.A."/>
            <person name="Wolfner M.F."/>
            <person name="Wong A."/>
            <person name="Wong G.K."/>
            <person name="Wu C.I."/>
            <person name="Wu G."/>
            <person name="Yamamoto D."/>
            <person name="Yang H.P."/>
            <person name="Yang S.P."/>
            <person name="Yorke J.A."/>
            <person name="Yoshida K."/>
            <person name="Zdobnov E."/>
            <person name="Zhang P."/>
            <person name="Zhang Y."/>
            <person name="Zimin A.V."/>
            <person name="Baldwin J."/>
            <person name="Abdouelleil A."/>
            <person name="Abdulkadir J."/>
            <person name="Abebe A."/>
            <person name="Abera B."/>
            <person name="Abreu J."/>
            <person name="Acer S.C."/>
            <person name="Aftuck L."/>
            <person name="Alexander A."/>
            <person name="An P."/>
            <person name="Anderson E."/>
            <person name="Anderson S."/>
            <person name="Arachi H."/>
            <person name="Azer M."/>
            <person name="Bachantsang P."/>
            <person name="Barry A."/>
            <person name="Bayul T."/>
            <person name="Berlin A."/>
            <person name="Bessette D."/>
            <person name="Bloom T."/>
            <person name="Blye J."/>
            <person name="Boguslavskiy L."/>
            <person name="Bonnet C."/>
            <person name="Boukhgalter B."/>
            <person name="Bourzgui I."/>
            <person name="Brown A."/>
            <person name="Cahill P."/>
            <person name="Channer S."/>
            <person name="Cheshatsang Y."/>
            <person name="Chuda L."/>
            <person name="Citroen M."/>
            <person name="Collymore A."/>
            <person name="Cooke P."/>
            <person name="Costello M."/>
            <person name="D'Aco K."/>
            <person name="Daza R."/>
            <person name="De Haan G."/>
            <person name="DeGray S."/>
            <person name="DeMaso C."/>
            <person name="Dhargay N."/>
            <person name="Dooley K."/>
            <person name="Dooley E."/>
            <person name="Doricent M."/>
            <person name="Dorje P."/>
            <person name="Dorjee K."/>
            <person name="Dupes A."/>
            <person name="Elong R."/>
            <person name="Falk J."/>
            <person name="Farina A."/>
            <person name="Faro S."/>
            <person name="Ferguson D."/>
            <person name="Fisher S."/>
            <person name="Foley C.D."/>
            <person name="Franke A."/>
            <person name="Friedrich D."/>
            <person name="Gadbois L."/>
            <person name="Gearin G."/>
            <person name="Gearin C.R."/>
            <person name="Giannoukos G."/>
            <person name="Goode T."/>
            <person name="Graham J."/>
            <person name="Grandbois E."/>
            <person name="Grewal S."/>
            <person name="Gyaltsen K."/>
            <person name="Hafez N."/>
            <person name="Hagos B."/>
            <person name="Hall J."/>
            <person name="Henson C."/>
            <person name="Hollinger A."/>
            <person name="Honan T."/>
            <person name="Huard M.D."/>
            <person name="Hughes L."/>
            <person name="Hurhula B."/>
            <person name="Husby M.E."/>
            <person name="Kamat A."/>
            <person name="Kanga B."/>
            <person name="Kashin S."/>
            <person name="Khazanovich D."/>
            <person name="Kisner P."/>
            <person name="Lance K."/>
            <person name="Lara M."/>
            <person name="Lee W."/>
            <person name="Lennon N."/>
            <person name="Letendre F."/>
            <person name="LeVine R."/>
            <person name="Lipovsky A."/>
            <person name="Liu X."/>
            <person name="Liu J."/>
            <person name="Liu S."/>
            <person name="Lokyitsang T."/>
            <person name="Lokyitsang Y."/>
            <person name="Lubonja R."/>
            <person name="Lui A."/>
            <person name="MacDonald P."/>
            <person name="Magnisalis V."/>
            <person name="Maru K."/>
            <person name="Matthews C."/>
            <person name="McCusker W."/>
            <person name="McDonough S."/>
            <person name="Mehta T."/>
            <person name="Meldrim J."/>
            <person name="Meneus L."/>
            <person name="Mihai O."/>
            <person name="Mihalev A."/>
            <person name="Mihova T."/>
            <person name="Mittelman R."/>
            <person name="Mlenga V."/>
            <person name="Montmayeur A."/>
            <person name="Mulrain L."/>
            <person name="Navidi A."/>
            <person name="Naylor J."/>
            <person name="Negash T."/>
            <person name="Nguyen T."/>
            <person name="Nguyen N."/>
            <person name="Nicol R."/>
            <person name="Norbu C."/>
            <person name="Norbu N."/>
            <person name="Novod N."/>
            <person name="O'Neill B."/>
            <person name="Osman S."/>
            <person name="Markiewicz E."/>
            <person name="Oyono O.L."/>
            <person name="Patti C."/>
            <person name="Phunkhang P."/>
            <person name="Pierre F."/>
            <person name="Priest M."/>
            <person name="Raghuraman S."/>
            <person name="Rege F."/>
            <person name="Reyes R."/>
            <person name="Rise C."/>
            <person name="Rogov P."/>
            <person name="Ross K."/>
            <person name="Ryan E."/>
            <person name="Settipalli S."/>
            <person name="Shea T."/>
            <person name="Sherpa N."/>
            <person name="Shi L."/>
            <person name="Shih D."/>
            <person name="Sparrow T."/>
            <person name="Spaulding J."/>
            <person name="Stalker J."/>
            <person name="Stange-Thomann N."/>
            <person name="Stavropoulos S."/>
            <person name="Stone C."/>
            <person name="Strader C."/>
            <person name="Tesfaye S."/>
            <person name="Thomson T."/>
            <person name="Thoulutsang Y."/>
            <person name="Thoulutsang D."/>
            <person name="Topham K."/>
            <person name="Topping I."/>
            <person name="Tsamla T."/>
            <person name="Vassiliev H."/>
            <person name="Vo A."/>
            <person name="Wangchuk T."/>
            <person name="Wangdi T."/>
            <person name="Weiand M."/>
            <person name="Wilkinson J."/>
            <person name="Wilson A."/>
            <person name="Yadav S."/>
            <person name="Young G."/>
            <person name="Yu Q."/>
            <person name="Zembek L."/>
            <person name="Zhong D."/>
            <person name="Zimmer A."/>
            <person name="Zwirko Z."/>
            <person name="Jaffe D.B."/>
            <person name="Alvarez P."/>
            <person name="Brockman W."/>
            <person name="Butler J."/>
            <person name="Chin C."/>
            <person name="Gnerre S."/>
            <person name="Grabherr M."/>
            <person name="Kleber M."/>
            <person name="Mauceli E."/>
            <person name="MacCallum I."/>
        </authorList>
    </citation>
    <scope>NUCLEOTIDE SEQUENCE [LARGE SCALE GENOMIC DNA]</scope>
    <source>
        <strain evidence="3">Tucson 15081-1352.22</strain>
    </source>
</reference>
<protein>
    <submittedName>
        <fullName evidence="2">Uncharacterized protein</fullName>
    </submittedName>
</protein>
<dbReference type="Proteomes" id="UP000009192">
    <property type="component" value="Unassembled WGS sequence"/>
</dbReference>
<feature type="region of interest" description="Disordered" evidence="1">
    <location>
        <begin position="24"/>
        <end position="68"/>
    </location>
</feature>
<name>A0A0Q9WML8_DROMO</name>
<dbReference type="KEGG" id="dmo:Dmoj_GI27069"/>
<keyword evidence="3" id="KW-1185">Reference proteome</keyword>
<organism evidence="2 3">
    <name type="scientific">Drosophila mojavensis</name>
    <name type="common">Fruit fly</name>
    <dbReference type="NCBI Taxonomy" id="7230"/>
    <lineage>
        <taxon>Eukaryota</taxon>
        <taxon>Metazoa</taxon>
        <taxon>Ecdysozoa</taxon>
        <taxon>Arthropoda</taxon>
        <taxon>Hexapoda</taxon>
        <taxon>Insecta</taxon>
        <taxon>Pterygota</taxon>
        <taxon>Neoptera</taxon>
        <taxon>Endopterygota</taxon>
        <taxon>Diptera</taxon>
        <taxon>Brachycera</taxon>
        <taxon>Muscomorpha</taxon>
        <taxon>Ephydroidea</taxon>
        <taxon>Drosophilidae</taxon>
        <taxon>Drosophila</taxon>
    </lineage>
</organism>